<keyword evidence="1" id="KW-0472">Membrane</keyword>
<name>A0A0L9U4A8_PHAAN</name>
<evidence type="ECO:0008006" key="4">
    <source>
        <dbReference type="Google" id="ProtNLM"/>
    </source>
</evidence>
<evidence type="ECO:0000256" key="1">
    <source>
        <dbReference type="SAM" id="Phobius"/>
    </source>
</evidence>
<proteinExistence type="predicted"/>
<organism evidence="2 3">
    <name type="scientific">Phaseolus angularis</name>
    <name type="common">Azuki bean</name>
    <name type="synonym">Vigna angularis</name>
    <dbReference type="NCBI Taxonomy" id="3914"/>
    <lineage>
        <taxon>Eukaryota</taxon>
        <taxon>Viridiplantae</taxon>
        <taxon>Streptophyta</taxon>
        <taxon>Embryophyta</taxon>
        <taxon>Tracheophyta</taxon>
        <taxon>Spermatophyta</taxon>
        <taxon>Magnoliopsida</taxon>
        <taxon>eudicotyledons</taxon>
        <taxon>Gunneridae</taxon>
        <taxon>Pentapetalae</taxon>
        <taxon>rosids</taxon>
        <taxon>fabids</taxon>
        <taxon>Fabales</taxon>
        <taxon>Fabaceae</taxon>
        <taxon>Papilionoideae</taxon>
        <taxon>50 kb inversion clade</taxon>
        <taxon>NPAAA clade</taxon>
        <taxon>indigoferoid/millettioid clade</taxon>
        <taxon>Phaseoleae</taxon>
        <taxon>Vigna</taxon>
    </lineage>
</organism>
<dbReference type="Proteomes" id="UP000053144">
    <property type="component" value="Chromosome 3"/>
</dbReference>
<dbReference type="Gramene" id="KOM37497">
    <property type="protein sequence ID" value="KOM37497"/>
    <property type="gene ID" value="LR48_Vigan03g087900"/>
</dbReference>
<reference evidence="3" key="1">
    <citation type="journal article" date="2015" name="Proc. Natl. Acad. Sci. U.S.A.">
        <title>Genome sequencing of adzuki bean (Vigna angularis) provides insight into high starch and low fat accumulation and domestication.</title>
        <authorList>
            <person name="Yang K."/>
            <person name="Tian Z."/>
            <person name="Chen C."/>
            <person name="Luo L."/>
            <person name="Zhao B."/>
            <person name="Wang Z."/>
            <person name="Yu L."/>
            <person name="Li Y."/>
            <person name="Sun Y."/>
            <person name="Li W."/>
            <person name="Chen Y."/>
            <person name="Li Y."/>
            <person name="Zhang Y."/>
            <person name="Ai D."/>
            <person name="Zhao J."/>
            <person name="Shang C."/>
            <person name="Ma Y."/>
            <person name="Wu B."/>
            <person name="Wang M."/>
            <person name="Gao L."/>
            <person name="Sun D."/>
            <person name="Zhang P."/>
            <person name="Guo F."/>
            <person name="Wang W."/>
            <person name="Li Y."/>
            <person name="Wang J."/>
            <person name="Varshney R.K."/>
            <person name="Wang J."/>
            <person name="Ling H.Q."/>
            <person name="Wan P."/>
        </authorList>
    </citation>
    <scope>NUCLEOTIDE SEQUENCE</scope>
    <source>
        <strain evidence="3">cv. Jingnong 6</strain>
    </source>
</reference>
<sequence>MATYTTLLYLALGAMGVHVSECVVIMRNGREMGRSVVVERAEAHGAATMLVYGKGDTLGLGDSENLNVEHRKGKRGLGFGKQRAIEEDE</sequence>
<keyword evidence="1" id="KW-0812">Transmembrane</keyword>
<evidence type="ECO:0000313" key="2">
    <source>
        <dbReference type="EMBL" id="KOM37497.1"/>
    </source>
</evidence>
<feature type="transmembrane region" description="Helical" evidence="1">
    <location>
        <begin position="6"/>
        <end position="26"/>
    </location>
</feature>
<gene>
    <name evidence="2" type="ORF">LR48_Vigan03g087900</name>
</gene>
<dbReference type="AlphaFoldDB" id="A0A0L9U4A8"/>
<dbReference type="STRING" id="3914.A0A0L9U4A8"/>
<keyword evidence="1" id="KW-1133">Transmembrane helix</keyword>
<protein>
    <recommendedName>
        <fullName evidence="4">PA domain-containing protein</fullName>
    </recommendedName>
</protein>
<accession>A0A0L9U4A8</accession>
<dbReference type="EMBL" id="CM003373">
    <property type="protein sequence ID" value="KOM37497.1"/>
    <property type="molecule type" value="Genomic_DNA"/>
</dbReference>
<evidence type="ECO:0000313" key="3">
    <source>
        <dbReference type="Proteomes" id="UP000053144"/>
    </source>
</evidence>